<comment type="caution">
    <text evidence="2">The sequence shown here is derived from an EMBL/GenBank/DDBJ whole genome shotgun (WGS) entry which is preliminary data.</text>
</comment>
<evidence type="ECO:0000313" key="2">
    <source>
        <dbReference type="EMBL" id="GAG80462.1"/>
    </source>
</evidence>
<name>X1BH22_9ZZZZ</name>
<accession>X1BH22</accession>
<protein>
    <recommendedName>
        <fullName evidence="1">AMP-dependent synthetase/ligase domain-containing protein</fullName>
    </recommendedName>
</protein>
<dbReference type="AlphaFoldDB" id="X1BH22"/>
<dbReference type="EMBL" id="BART01011077">
    <property type="protein sequence ID" value="GAG80462.1"/>
    <property type="molecule type" value="Genomic_DNA"/>
</dbReference>
<feature type="non-terminal residue" evidence="2">
    <location>
        <position position="1"/>
    </location>
</feature>
<gene>
    <name evidence="2" type="ORF">S01H4_23777</name>
</gene>
<dbReference type="Gene3D" id="3.40.50.12780">
    <property type="entry name" value="N-terminal domain of ligase-like"/>
    <property type="match status" value="1"/>
</dbReference>
<organism evidence="2">
    <name type="scientific">marine sediment metagenome</name>
    <dbReference type="NCBI Taxonomy" id="412755"/>
    <lineage>
        <taxon>unclassified sequences</taxon>
        <taxon>metagenomes</taxon>
        <taxon>ecological metagenomes</taxon>
    </lineage>
</organism>
<dbReference type="Pfam" id="PF00501">
    <property type="entry name" value="AMP-binding"/>
    <property type="match status" value="1"/>
</dbReference>
<dbReference type="SUPFAM" id="SSF56801">
    <property type="entry name" value="Acetyl-CoA synthetase-like"/>
    <property type="match status" value="1"/>
</dbReference>
<evidence type="ECO:0000259" key="1">
    <source>
        <dbReference type="Pfam" id="PF00501"/>
    </source>
</evidence>
<dbReference type="InterPro" id="IPR000873">
    <property type="entry name" value="AMP-dep_synth/lig_dom"/>
</dbReference>
<sequence>LSNTCLVCGGSEPPIALMRGLWDETGAEIIHSYGSTEAMAITTLNFFKPWLKKELSEEEIWDLKKKQGTVVSGLDIKIVEKDVDSA</sequence>
<feature type="domain" description="AMP-dependent synthetase/ligase" evidence="1">
    <location>
        <begin position="5"/>
        <end position="82"/>
    </location>
</feature>
<reference evidence="2" key="1">
    <citation type="journal article" date="2014" name="Front. Microbiol.">
        <title>High frequency of phylogenetically diverse reductive dehalogenase-homologous genes in deep subseafloor sedimentary metagenomes.</title>
        <authorList>
            <person name="Kawai M."/>
            <person name="Futagami T."/>
            <person name="Toyoda A."/>
            <person name="Takaki Y."/>
            <person name="Nishi S."/>
            <person name="Hori S."/>
            <person name="Arai W."/>
            <person name="Tsubouchi T."/>
            <person name="Morono Y."/>
            <person name="Uchiyama I."/>
            <person name="Ito T."/>
            <person name="Fujiyama A."/>
            <person name="Inagaki F."/>
            <person name="Takami H."/>
        </authorList>
    </citation>
    <scope>NUCLEOTIDE SEQUENCE</scope>
    <source>
        <strain evidence="2">Expedition CK06-06</strain>
    </source>
</reference>
<proteinExistence type="predicted"/>
<dbReference type="InterPro" id="IPR042099">
    <property type="entry name" value="ANL_N_sf"/>
</dbReference>